<dbReference type="EMBL" id="JARKIE010000339">
    <property type="protein sequence ID" value="KAJ7653013.1"/>
    <property type="molecule type" value="Genomic_DNA"/>
</dbReference>
<evidence type="ECO:0000313" key="2">
    <source>
        <dbReference type="Proteomes" id="UP001221757"/>
    </source>
</evidence>
<reference evidence="1" key="1">
    <citation type="submission" date="2023-03" db="EMBL/GenBank/DDBJ databases">
        <title>Massive genome expansion in bonnet fungi (Mycena s.s.) driven by repeated elements and novel gene families across ecological guilds.</title>
        <authorList>
            <consortium name="Lawrence Berkeley National Laboratory"/>
            <person name="Harder C.B."/>
            <person name="Miyauchi S."/>
            <person name="Viragh M."/>
            <person name="Kuo A."/>
            <person name="Thoen E."/>
            <person name="Andreopoulos B."/>
            <person name="Lu D."/>
            <person name="Skrede I."/>
            <person name="Drula E."/>
            <person name="Henrissat B."/>
            <person name="Morin E."/>
            <person name="Kohler A."/>
            <person name="Barry K."/>
            <person name="LaButti K."/>
            <person name="Morin E."/>
            <person name="Salamov A."/>
            <person name="Lipzen A."/>
            <person name="Mereny Z."/>
            <person name="Hegedus B."/>
            <person name="Baldrian P."/>
            <person name="Stursova M."/>
            <person name="Weitz H."/>
            <person name="Taylor A."/>
            <person name="Grigoriev I.V."/>
            <person name="Nagy L.G."/>
            <person name="Martin F."/>
            <person name="Kauserud H."/>
        </authorList>
    </citation>
    <scope>NUCLEOTIDE SEQUENCE</scope>
    <source>
        <strain evidence="1">CBHHK067</strain>
    </source>
</reference>
<sequence>MVVHFASNLVIHQYFLHFIPLSPPSNTSNHTNFGVQTPGFFLGALDSMGLKLGTKDGHLYPMRLIKFKVHPSVASVGCVAVSTPNGNLGPPKTIQTLGGANSILIGISEVVVNYPVLAVFGMPLRKSLLAIRNSKNVYTKNAKVVNYPVIDSTIKLKWDKETQLRDLQHAFGGTPHSACVTTCYEYLLQHRDSLPSGSAKSAPASELQYPAASQNACPAPRHDTAPCTAALRPLIPANRIPQVCDLPKSKRATAAAAAAASADGTSEASPQRNKPQVLQFLSDFLTKQLNSSFRPPQASPDVSCDPKHAATVASSADGISHSLLGLDERKNKWKNGISVRKEKQNVRKRIEPAHFKLMAK</sequence>
<evidence type="ECO:0000313" key="1">
    <source>
        <dbReference type="EMBL" id="KAJ7653013.1"/>
    </source>
</evidence>
<keyword evidence="2" id="KW-1185">Reference proteome</keyword>
<accession>A0AAD7CMC1</accession>
<comment type="caution">
    <text evidence="1">The sequence shown here is derived from an EMBL/GenBank/DDBJ whole genome shotgun (WGS) entry which is preliminary data.</text>
</comment>
<proteinExistence type="predicted"/>
<dbReference type="Proteomes" id="UP001221757">
    <property type="component" value="Unassembled WGS sequence"/>
</dbReference>
<gene>
    <name evidence="1" type="ORF">B0H17DRAFT_1268394</name>
</gene>
<dbReference type="AlphaFoldDB" id="A0AAD7CMC1"/>
<name>A0AAD7CMC1_MYCRO</name>
<organism evidence="1 2">
    <name type="scientific">Mycena rosella</name>
    <name type="common">Pink bonnet</name>
    <name type="synonym">Agaricus rosellus</name>
    <dbReference type="NCBI Taxonomy" id="1033263"/>
    <lineage>
        <taxon>Eukaryota</taxon>
        <taxon>Fungi</taxon>
        <taxon>Dikarya</taxon>
        <taxon>Basidiomycota</taxon>
        <taxon>Agaricomycotina</taxon>
        <taxon>Agaricomycetes</taxon>
        <taxon>Agaricomycetidae</taxon>
        <taxon>Agaricales</taxon>
        <taxon>Marasmiineae</taxon>
        <taxon>Mycenaceae</taxon>
        <taxon>Mycena</taxon>
    </lineage>
</organism>
<protein>
    <submittedName>
        <fullName evidence="1">Uncharacterized protein</fullName>
    </submittedName>
</protein>